<dbReference type="Gene3D" id="3.40.190.10">
    <property type="entry name" value="Periplasmic binding protein-like II"/>
    <property type="match status" value="1"/>
</dbReference>
<dbReference type="Pfam" id="PF03401">
    <property type="entry name" value="TctC"/>
    <property type="match status" value="1"/>
</dbReference>
<evidence type="ECO:0000313" key="2">
    <source>
        <dbReference type="EMBL" id="MZP30602.1"/>
    </source>
</evidence>
<dbReference type="AlphaFoldDB" id="A0A845L214"/>
<reference evidence="2 3" key="1">
    <citation type="submission" date="2020-01" db="EMBL/GenBank/DDBJ databases">
        <title>Whole-genome sequence of Heliobacterium undosum DSM 13378.</title>
        <authorList>
            <person name="Kyndt J.A."/>
            <person name="Meyer T.E."/>
        </authorList>
    </citation>
    <scope>NUCLEOTIDE SEQUENCE [LARGE SCALE GENOMIC DNA]</scope>
    <source>
        <strain evidence="2 3">DSM 13378</strain>
    </source>
</reference>
<dbReference type="EMBL" id="WXEY01000016">
    <property type="protein sequence ID" value="MZP30602.1"/>
    <property type="molecule type" value="Genomic_DNA"/>
</dbReference>
<dbReference type="PANTHER" id="PTHR42928">
    <property type="entry name" value="TRICARBOXYLATE-BINDING PROTEIN"/>
    <property type="match status" value="1"/>
</dbReference>
<evidence type="ECO:0000256" key="1">
    <source>
        <dbReference type="ARBA" id="ARBA00006987"/>
    </source>
</evidence>
<sequence>MRKTVLRMLPRFMPVALLLLAIVLTGCEQFGAKKTSGGYPDQPVTMIIAFPAGGSSDVQAKIVEKYWRKYFNQPVAIEYKTGSGGQVGFTAIAKASPDGYTIGGVNVPHILLQSLGAKATFKKDDFIHIAQVVNDPQLLIVNKSSSIGSLNEFIAEAKQKKGQMSIGVVGALSGHHLAMLKMQDIMGLSFTAVPFEGAADQTKALLEGKVDAIIGNLNDVMRGMDKIRMLAIASEKRHSVIRNVPTFKELGYDFTSDIRRGFSVPAGTDAETVARLREGFRKICQDAGYQEEMEKIGQPSEYLSGEDFTAYCDRYFVEAKGLIEKYGLNKKT</sequence>
<dbReference type="PROSITE" id="PS51257">
    <property type="entry name" value="PROKAR_LIPOPROTEIN"/>
    <property type="match status" value="1"/>
</dbReference>
<name>A0A845L214_9FIRM</name>
<dbReference type="PANTHER" id="PTHR42928:SF5">
    <property type="entry name" value="BLR1237 PROTEIN"/>
    <property type="match status" value="1"/>
</dbReference>
<comment type="similarity">
    <text evidence="1">Belongs to the UPF0065 (bug) family.</text>
</comment>
<dbReference type="PIRSF" id="PIRSF017082">
    <property type="entry name" value="YflP"/>
    <property type="match status" value="1"/>
</dbReference>
<dbReference type="OrthoDB" id="8880247at2"/>
<dbReference type="Gene3D" id="3.40.190.150">
    <property type="entry name" value="Bordetella uptake gene, domain 1"/>
    <property type="match status" value="1"/>
</dbReference>
<dbReference type="CDD" id="cd07012">
    <property type="entry name" value="PBP2_Bug_TTT"/>
    <property type="match status" value="1"/>
</dbReference>
<dbReference type="RefSeq" id="WP_161259128.1">
    <property type="nucleotide sequence ID" value="NZ_WXEY01000016.1"/>
</dbReference>
<dbReference type="SUPFAM" id="SSF53850">
    <property type="entry name" value="Periplasmic binding protein-like II"/>
    <property type="match status" value="1"/>
</dbReference>
<protein>
    <submittedName>
        <fullName evidence="2">Tripartite tricarboxylate transporter substrate binding protein</fullName>
    </submittedName>
</protein>
<evidence type="ECO:0000313" key="3">
    <source>
        <dbReference type="Proteomes" id="UP000463470"/>
    </source>
</evidence>
<dbReference type="Proteomes" id="UP000463470">
    <property type="component" value="Unassembled WGS sequence"/>
</dbReference>
<organism evidence="2 3">
    <name type="scientific">Heliomicrobium undosum</name>
    <dbReference type="NCBI Taxonomy" id="121734"/>
    <lineage>
        <taxon>Bacteria</taxon>
        <taxon>Bacillati</taxon>
        <taxon>Bacillota</taxon>
        <taxon>Clostridia</taxon>
        <taxon>Eubacteriales</taxon>
        <taxon>Heliobacteriaceae</taxon>
        <taxon>Heliomicrobium</taxon>
    </lineage>
</organism>
<dbReference type="InterPro" id="IPR042100">
    <property type="entry name" value="Bug_dom1"/>
</dbReference>
<accession>A0A845L214</accession>
<comment type="caution">
    <text evidence="2">The sequence shown here is derived from an EMBL/GenBank/DDBJ whole genome shotgun (WGS) entry which is preliminary data.</text>
</comment>
<gene>
    <name evidence="2" type="ORF">GTO91_12850</name>
</gene>
<keyword evidence="3" id="KW-1185">Reference proteome</keyword>
<proteinExistence type="inferred from homology"/>
<dbReference type="InterPro" id="IPR005064">
    <property type="entry name" value="BUG"/>
</dbReference>